<proteinExistence type="predicted"/>
<name>A0A6A5GCB4_CAERE</name>
<dbReference type="Pfam" id="PF00687">
    <property type="entry name" value="Ribosomal_L1"/>
    <property type="match status" value="1"/>
</dbReference>
<feature type="region of interest" description="Disordered" evidence="1">
    <location>
        <begin position="1"/>
        <end position="216"/>
    </location>
</feature>
<reference evidence="2 3" key="1">
    <citation type="submission" date="2019-12" db="EMBL/GenBank/DDBJ databases">
        <title>Chromosome-level assembly of the Caenorhabditis remanei genome.</title>
        <authorList>
            <person name="Teterina A.A."/>
            <person name="Willis J.H."/>
            <person name="Phillips P.C."/>
        </authorList>
    </citation>
    <scope>NUCLEOTIDE SEQUENCE [LARGE SCALE GENOMIC DNA]</scope>
    <source>
        <strain evidence="2 3">PX506</strain>
        <tissue evidence="2">Whole organism</tissue>
    </source>
</reference>
<feature type="compositionally biased region" description="Acidic residues" evidence="1">
    <location>
        <begin position="175"/>
        <end position="188"/>
    </location>
</feature>
<feature type="compositionally biased region" description="Acidic residues" evidence="1">
    <location>
        <begin position="148"/>
        <end position="158"/>
    </location>
</feature>
<gene>
    <name evidence="2" type="ORF">GCK72_018616</name>
</gene>
<dbReference type="FunFam" id="3.40.50.790:FF:000017">
    <property type="entry name" value="Protein CBG11519"/>
    <property type="match status" value="1"/>
</dbReference>
<protein>
    <recommendedName>
        <fullName evidence="4">Ribosomal L1 domain-containing protein</fullName>
    </recommendedName>
</protein>
<feature type="compositionally biased region" description="Low complexity" evidence="1">
    <location>
        <begin position="61"/>
        <end position="77"/>
    </location>
</feature>
<dbReference type="CDD" id="cd00403">
    <property type="entry name" value="Ribosomal_L1"/>
    <property type="match status" value="1"/>
</dbReference>
<dbReference type="RefSeq" id="XP_003110398.2">
    <property type="nucleotide sequence ID" value="XM_003110350.2"/>
</dbReference>
<feature type="compositionally biased region" description="Low complexity" evidence="1">
    <location>
        <begin position="13"/>
        <end position="25"/>
    </location>
</feature>
<sequence length="584" mass="64583">MGRKSIKATPAKTAVVEEQTEEVAVPSKTPSKSPKTRAQKAEAAGIATPTRKTPAREAKSPARTARSPARTARSPARVAKTPVQKTPKDKASAVKTPVTKAQIFKTVPSSDEEEEEEELLPVKTPKKASKVTAAKTPAKKTPVCEVPSSDEEEDDDELEVVKTVAPSVEVAKKEEDDESEEESSDNEEELKNEPTSKIEKKVSAEEHASIQAAKEQAPQAVSALKKYFADKNEKSLFPDIDYALNLCVTYKKPAVTTNQGKIRINLPNTTRTINNTSVCIIMPDLDQSDAAKRDFDVEKQSREWADQIEKDHGLTSAHISKILTKREVERIAHTYKDKRALASSYDVFLVDGRAYKSVRAHLGKEFYKVHKSPLPFVYHKPLATTIEKALSTVVYPLKRYMVRASVSVGHLGQSSADLCDNINEVLTKIAQNCPGGFSNVRNIYLSSSSKDPSLPIYVDNGSATEVRLPTGSARDNKPLVETSDECSTLPDGLKVAVRNNARIRVLKEETNEAVLFPTVHDEHSDRDRLKPKIDPAKVLKKRERRRKGKEIVKKQIKRRLEKKQKRAADGSTNPIAAKKIKTSA</sequence>
<dbReference type="AlphaFoldDB" id="A0A6A5GCB4"/>
<dbReference type="InterPro" id="IPR023674">
    <property type="entry name" value="Ribosomal_uL1-like"/>
</dbReference>
<accession>A0A6A5GCB4</accession>
<dbReference type="SUPFAM" id="SSF56808">
    <property type="entry name" value="Ribosomal protein L1"/>
    <property type="match status" value="1"/>
</dbReference>
<organism evidence="2 3">
    <name type="scientific">Caenorhabditis remanei</name>
    <name type="common">Caenorhabditis vulgaris</name>
    <dbReference type="NCBI Taxonomy" id="31234"/>
    <lineage>
        <taxon>Eukaryota</taxon>
        <taxon>Metazoa</taxon>
        <taxon>Ecdysozoa</taxon>
        <taxon>Nematoda</taxon>
        <taxon>Chromadorea</taxon>
        <taxon>Rhabditida</taxon>
        <taxon>Rhabditina</taxon>
        <taxon>Rhabditomorpha</taxon>
        <taxon>Rhabditoidea</taxon>
        <taxon>Rhabditidae</taxon>
        <taxon>Peloderinae</taxon>
        <taxon>Caenorhabditis</taxon>
    </lineage>
</organism>
<evidence type="ECO:0000313" key="2">
    <source>
        <dbReference type="EMBL" id="KAF1752062.1"/>
    </source>
</evidence>
<dbReference type="Gene3D" id="3.40.50.790">
    <property type="match status" value="1"/>
</dbReference>
<dbReference type="EMBL" id="WUAV01000005">
    <property type="protein sequence ID" value="KAF1752062.1"/>
    <property type="molecule type" value="Genomic_DNA"/>
</dbReference>
<dbReference type="InterPro" id="IPR028364">
    <property type="entry name" value="Ribosomal_uL1/biogenesis"/>
</dbReference>
<dbReference type="InterPro" id="IPR016095">
    <property type="entry name" value="Ribosomal_uL1_3-a/b-sand"/>
</dbReference>
<evidence type="ECO:0000256" key="1">
    <source>
        <dbReference type="SAM" id="MobiDB-lite"/>
    </source>
</evidence>
<dbReference type="CTD" id="9824788"/>
<comment type="caution">
    <text evidence="2">The sequence shown here is derived from an EMBL/GenBank/DDBJ whole genome shotgun (WGS) entry which is preliminary data.</text>
</comment>
<feature type="compositionally biased region" description="Basic and acidic residues" evidence="1">
    <location>
        <begin position="189"/>
        <end position="208"/>
    </location>
</feature>
<dbReference type="KEGG" id="crq:GCK72_018616"/>
<evidence type="ECO:0008006" key="4">
    <source>
        <dbReference type="Google" id="ProtNLM"/>
    </source>
</evidence>
<dbReference type="GeneID" id="9824788"/>
<feature type="region of interest" description="Disordered" evidence="1">
    <location>
        <begin position="557"/>
        <end position="584"/>
    </location>
</feature>
<feature type="compositionally biased region" description="Low complexity" evidence="1">
    <location>
        <begin position="130"/>
        <end position="143"/>
    </location>
</feature>
<dbReference type="Proteomes" id="UP000483820">
    <property type="component" value="Chromosome V"/>
</dbReference>
<evidence type="ECO:0000313" key="3">
    <source>
        <dbReference type="Proteomes" id="UP000483820"/>
    </source>
</evidence>
<feature type="compositionally biased region" description="Acidic residues" evidence="1">
    <location>
        <begin position="110"/>
        <end position="119"/>
    </location>
</feature>